<keyword evidence="2" id="KW-1185">Reference proteome</keyword>
<reference evidence="1 2" key="1">
    <citation type="journal article" date="2019" name="Nat. Ecol. Evol.">
        <title>Megaphylogeny resolves global patterns of mushroom evolution.</title>
        <authorList>
            <person name="Varga T."/>
            <person name="Krizsan K."/>
            <person name="Foldi C."/>
            <person name="Dima B."/>
            <person name="Sanchez-Garcia M."/>
            <person name="Sanchez-Ramirez S."/>
            <person name="Szollosi G.J."/>
            <person name="Szarkandi J.G."/>
            <person name="Papp V."/>
            <person name="Albert L."/>
            <person name="Andreopoulos W."/>
            <person name="Angelini C."/>
            <person name="Antonin V."/>
            <person name="Barry K.W."/>
            <person name="Bougher N.L."/>
            <person name="Buchanan P."/>
            <person name="Buyck B."/>
            <person name="Bense V."/>
            <person name="Catcheside P."/>
            <person name="Chovatia M."/>
            <person name="Cooper J."/>
            <person name="Damon W."/>
            <person name="Desjardin D."/>
            <person name="Finy P."/>
            <person name="Geml J."/>
            <person name="Haridas S."/>
            <person name="Hughes K."/>
            <person name="Justo A."/>
            <person name="Karasinski D."/>
            <person name="Kautmanova I."/>
            <person name="Kiss B."/>
            <person name="Kocsube S."/>
            <person name="Kotiranta H."/>
            <person name="LaButti K.M."/>
            <person name="Lechner B.E."/>
            <person name="Liimatainen K."/>
            <person name="Lipzen A."/>
            <person name="Lukacs Z."/>
            <person name="Mihaltcheva S."/>
            <person name="Morgado L.N."/>
            <person name="Niskanen T."/>
            <person name="Noordeloos M.E."/>
            <person name="Ohm R.A."/>
            <person name="Ortiz-Santana B."/>
            <person name="Ovrebo C."/>
            <person name="Racz N."/>
            <person name="Riley R."/>
            <person name="Savchenko A."/>
            <person name="Shiryaev A."/>
            <person name="Soop K."/>
            <person name="Spirin V."/>
            <person name="Szebenyi C."/>
            <person name="Tomsovsky M."/>
            <person name="Tulloss R.E."/>
            <person name="Uehling J."/>
            <person name="Grigoriev I.V."/>
            <person name="Vagvolgyi C."/>
            <person name="Papp T."/>
            <person name="Martin F.M."/>
            <person name="Miettinen O."/>
            <person name="Hibbett D.S."/>
            <person name="Nagy L.G."/>
        </authorList>
    </citation>
    <scope>NUCLEOTIDE SEQUENCE [LARGE SCALE GENOMIC DNA]</scope>
    <source>
        <strain evidence="1 2">HHB13444</strain>
    </source>
</reference>
<evidence type="ECO:0000313" key="2">
    <source>
        <dbReference type="Proteomes" id="UP000308197"/>
    </source>
</evidence>
<sequence length="135" mass="15480">YCESVRDNLITIDHRDYPSFLYDVEEYDADRIDKGLLRSELLVKAYRHIFTSPSSAERPQGQMSSHCIASIYKLERVTPESIAYVACLLRNSLSSCPGWQVDDGAFLGVPFNKSIINLFTGDTEWAYETLSWWNT</sequence>
<gene>
    <name evidence="1" type="ORF">K466DRAFT_505095</name>
</gene>
<feature type="non-terminal residue" evidence="1">
    <location>
        <position position="1"/>
    </location>
</feature>
<dbReference type="STRING" id="1314778.A0A5C3NR80"/>
<dbReference type="InParanoid" id="A0A5C3NR80"/>
<accession>A0A5C3NR80</accession>
<dbReference type="EMBL" id="ML211945">
    <property type="protein sequence ID" value="TFK79731.1"/>
    <property type="molecule type" value="Genomic_DNA"/>
</dbReference>
<name>A0A5C3NR80_9APHY</name>
<dbReference type="Pfam" id="PF20414">
    <property type="entry name" value="DUF6698"/>
    <property type="match status" value="1"/>
</dbReference>
<evidence type="ECO:0000313" key="1">
    <source>
        <dbReference type="EMBL" id="TFK79731.1"/>
    </source>
</evidence>
<protein>
    <submittedName>
        <fullName evidence="1">Uncharacterized protein</fullName>
    </submittedName>
</protein>
<dbReference type="Proteomes" id="UP000308197">
    <property type="component" value="Unassembled WGS sequence"/>
</dbReference>
<dbReference type="AlphaFoldDB" id="A0A5C3NR80"/>
<dbReference type="InterPro" id="IPR046521">
    <property type="entry name" value="DUF6698"/>
</dbReference>
<proteinExistence type="predicted"/>
<organism evidence="1 2">
    <name type="scientific">Polyporus arcularius HHB13444</name>
    <dbReference type="NCBI Taxonomy" id="1314778"/>
    <lineage>
        <taxon>Eukaryota</taxon>
        <taxon>Fungi</taxon>
        <taxon>Dikarya</taxon>
        <taxon>Basidiomycota</taxon>
        <taxon>Agaricomycotina</taxon>
        <taxon>Agaricomycetes</taxon>
        <taxon>Polyporales</taxon>
        <taxon>Polyporaceae</taxon>
        <taxon>Polyporus</taxon>
    </lineage>
</organism>